<name>A0A183EIB0_9BILA</name>
<dbReference type="GO" id="GO:0042276">
    <property type="term" value="P:error-prone translesion synthesis"/>
    <property type="evidence" value="ECO:0007669"/>
    <property type="project" value="TreeGrafter"/>
</dbReference>
<dbReference type="FunFam" id="3.40.1170.60:FF:000002">
    <property type="entry name" value="Polymerase (DNA directed) kappa"/>
    <property type="match status" value="1"/>
</dbReference>
<dbReference type="Proteomes" id="UP000271098">
    <property type="component" value="Unassembled WGS sequence"/>
</dbReference>
<dbReference type="InterPro" id="IPR043128">
    <property type="entry name" value="Rev_trsase/Diguanyl_cyclase"/>
</dbReference>
<keyword evidence="1" id="KW-0175">Coiled coil</keyword>
<keyword evidence="4" id="KW-1185">Reference proteome</keyword>
<dbReference type="OrthoDB" id="1747274at2759"/>
<dbReference type="Pfam" id="PF00817">
    <property type="entry name" value="IMS"/>
    <property type="match status" value="1"/>
</dbReference>
<feature type="coiled-coil region" evidence="1">
    <location>
        <begin position="39"/>
        <end position="81"/>
    </location>
</feature>
<gene>
    <name evidence="3" type="ORF">GPUH_LOCUS20701</name>
</gene>
<dbReference type="Gene3D" id="3.30.70.270">
    <property type="match status" value="1"/>
</dbReference>
<dbReference type="PANTHER" id="PTHR11076">
    <property type="entry name" value="DNA REPAIR POLYMERASE UMUC / TRANSFERASE FAMILY MEMBER"/>
    <property type="match status" value="1"/>
</dbReference>
<dbReference type="InterPro" id="IPR001126">
    <property type="entry name" value="UmuC"/>
</dbReference>
<dbReference type="InterPro" id="IPR043502">
    <property type="entry name" value="DNA/RNA_pol_sf"/>
</dbReference>
<dbReference type="SUPFAM" id="SSF56672">
    <property type="entry name" value="DNA/RNA polymerases"/>
    <property type="match status" value="1"/>
</dbReference>
<reference evidence="5" key="1">
    <citation type="submission" date="2016-06" db="UniProtKB">
        <authorList>
            <consortium name="WormBaseParasite"/>
        </authorList>
    </citation>
    <scope>IDENTIFICATION</scope>
</reference>
<dbReference type="PROSITE" id="PS50173">
    <property type="entry name" value="UMUC"/>
    <property type="match status" value="1"/>
</dbReference>
<evidence type="ECO:0000313" key="5">
    <source>
        <dbReference type="WBParaSite" id="GPUH_0002072601-mRNA-1"/>
    </source>
</evidence>
<feature type="domain" description="UmuC" evidence="2">
    <location>
        <begin position="85"/>
        <end position="188"/>
    </location>
</feature>
<dbReference type="InterPro" id="IPR050116">
    <property type="entry name" value="DNA_polymerase-Y"/>
</dbReference>
<dbReference type="Gene3D" id="3.40.1170.60">
    <property type="match status" value="1"/>
</dbReference>
<dbReference type="GO" id="GO:0006281">
    <property type="term" value="P:DNA repair"/>
    <property type="evidence" value="ECO:0007669"/>
    <property type="project" value="InterPro"/>
</dbReference>
<evidence type="ECO:0000313" key="3">
    <source>
        <dbReference type="EMBL" id="VDN36600.1"/>
    </source>
</evidence>
<reference evidence="3 4" key="2">
    <citation type="submission" date="2018-11" db="EMBL/GenBank/DDBJ databases">
        <authorList>
            <consortium name="Pathogen Informatics"/>
        </authorList>
    </citation>
    <scope>NUCLEOTIDE SEQUENCE [LARGE SCALE GENOMIC DNA]</scope>
</reference>
<dbReference type="Gene3D" id="1.10.150.810">
    <property type="match status" value="1"/>
</dbReference>
<dbReference type="PANTHER" id="PTHR11076:SF33">
    <property type="entry name" value="DNA POLYMERASE KAPPA"/>
    <property type="match status" value="1"/>
</dbReference>
<accession>A0A183EIB0</accession>
<dbReference type="AlphaFoldDB" id="A0A183EIB0"/>
<protein>
    <submittedName>
        <fullName evidence="5">UmuC domain-containing protein</fullName>
    </submittedName>
</protein>
<dbReference type="GO" id="GO:0003887">
    <property type="term" value="F:DNA-directed DNA polymerase activity"/>
    <property type="evidence" value="ECO:0007669"/>
    <property type="project" value="TreeGrafter"/>
</dbReference>
<sequence>MERLNDNKAGMAGIDKEHIQRIIDENTSPEFVAHAQKRQERVDAKIERFKKILQNLSSEKIAETEAEMDIVGDELEKERDLSRYAVHVDMDAFFAAVEMRDDPSLRDIPMAVGSDSMLSTSNYVARRYGVRAAMPGFIAKKLCPALKIVIPSFGKYRKASLEVRKIFREYDPYFSMGSLDEAYMDLTDCLQKRLQDGKMEY</sequence>
<evidence type="ECO:0000259" key="2">
    <source>
        <dbReference type="PROSITE" id="PS50173"/>
    </source>
</evidence>
<evidence type="ECO:0000256" key="1">
    <source>
        <dbReference type="SAM" id="Coils"/>
    </source>
</evidence>
<evidence type="ECO:0000313" key="4">
    <source>
        <dbReference type="Proteomes" id="UP000271098"/>
    </source>
</evidence>
<organism evidence="5">
    <name type="scientific">Gongylonema pulchrum</name>
    <dbReference type="NCBI Taxonomy" id="637853"/>
    <lineage>
        <taxon>Eukaryota</taxon>
        <taxon>Metazoa</taxon>
        <taxon>Ecdysozoa</taxon>
        <taxon>Nematoda</taxon>
        <taxon>Chromadorea</taxon>
        <taxon>Rhabditida</taxon>
        <taxon>Spirurina</taxon>
        <taxon>Spiruromorpha</taxon>
        <taxon>Spiruroidea</taxon>
        <taxon>Gongylonematidae</taxon>
        <taxon>Gongylonema</taxon>
    </lineage>
</organism>
<dbReference type="EMBL" id="UYRT01090936">
    <property type="protein sequence ID" value="VDN36600.1"/>
    <property type="molecule type" value="Genomic_DNA"/>
</dbReference>
<proteinExistence type="predicted"/>
<dbReference type="WBParaSite" id="GPUH_0002072601-mRNA-1">
    <property type="protein sequence ID" value="GPUH_0002072601-mRNA-1"/>
    <property type="gene ID" value="GPUH_0002072601"/>
</dbReference>
<dbReference type="GO" id="GO:0005634">
    <property type="term" value="C:nucleus"/>
    <property type="evidence" value="ECO:0007669"/>
    <property type="project" value="TreeGrafter"/>
</dbReference>